<feature type="region of interest" description="Disordered" evidence="1">
    <location>
        <begin position="102"/>
        <end position="125"/>
    </location>
</feature>
<reference evidence="2" key="1">
    <citation type="submission" date="2021-01" db="EMBL/GenBank/DDBJ databases">
        <authorList>
            <person name="Corre E."/>
            <person name="Pelletier E."/>
            <person name="Niang G."/>
            <person name="Scheremetjew M."/>
            <person name="Finn R."/>
            <person name="Kale V."/>
            <person name="Holt S."/>
            <person name="Cochrane G."/>
            <person name="Meng A."/>
            <person name="Brown T."/>
            <person name="Cohen L."/>
        </authorList>
    </citation>
    <scope>NUCLEOTIDE SEQUENCE</scope>
    <source>
        <strain evidence="2">CCMP2222</strain>
    </source>
</reference>
<gene>
    <name evidence="2" type="ORF">AAND1436_LOCUS43440</name>
</gene>
<feature type="region of interest" description="Disordered" evidence="1">
    <location>
        <begin position="1"/>
        <end position="21"/>
    </location>
</feature>
<sequence length="125" mass="13431">MGSACCSDSAHVSREAKQDQMLTAEEYKAAVSEDAVVLRMADAPAVKTSKACGSGGNLPPTESTTTSPPAQQQRQAEDQIVQSDADPELMGVELENLCLSATPNRDRETGREMLMSLTSKPQWKM</sequence>
<accession>A0A7S2N994</accession>
<evidence type="ECO:0000313" key="2">
    <source>
        <dbReference type="EMBL" id="CAD9527265.1"/>
    </source>
</evidence>
<feature type="region of interest" description="Disordered" evidence="1">
    <location>
        <begin position="46"/>
        <end position="86"/>
    </location>
</feature>
<feature type="compositionally biased region" description="Polar residues" evidence="1">
    <location>
        <begin position="116"/>
        <end position="125"/>
    </location>
</feature>
<proteinExistence type="predicted"/>
<dbReference type="AlphaFoldDB" id="A0A7S2N994"/>
<dbReference type="EMBL" id="HBGQ01091138">
    <property type="protein sequence ID" value="CAD9527265.1"/>
    <property type="molecule type" value="Transcribed_RNA"/>
</dbReference>
<name>A0A7S2N994_9DINO</name>
<organism evidence="2">
    <name type="scientific">Alexandrium andersonii</name>
    <dbReference type="NCBI Taxonomy" id="327968"/>
    <lineage>
        <taxon>Eukaryota</taxon>
        <taxon>Sar</taxon>
        <taxon>Alveolata</taxon>
        <taxon>Dinophyceae</taxon>
        <taxon>Gonyaulacales</taxon>
        <taxon>Pyrocystaceae</taxon>
        <taxon>Alexandrium</taxon>
    </lineage>
</organism>
<evidence type="ECO:0000256" key="1">
    <source>
        <dbReference type="SAM" id="MobiDB-lite"/>
    </source>
</evidence>
<protein>
    <submittedName>
        <fullName evidence="2">Uncharacterized protein</fullName>
    </submittedName>
</protein>
<feature type="compositionally biased region" description="Low complexity" evidence="1">
    <location>
        <begin position="59"/>
        <end position="74"/>
    </location>
</feature>